<dbReference type="PRINTS" id="PR00364">
    <property type="entry name" value="DISEASERSIST"/>
</dbReference>
<gene>
    <name evidence="6" type="ORF">EJD97_013632</name>
</gene>
<dbReference type="Gene3D" id="3.40.50.300">
    <property type="entry name" value="P-loop containing nucleotide triphosphate hydrolases"/>
    <property type="match status" value="1"/>
</dbReference>
<accession>A0A6N2CLK0</accession>
<dbReference type="InterPro" id="IPR044974">
    <property type="entry name" value="Disease_R_plants"/>
</dbReference>
<dbReference type="AlphaFoldDB" id="A0A6N2CLK0"/>
<sequence length="216" mass="24583">MEVGGAFISSALNVFFDRLAPHGELLKICQKHKNDVGSQRTTSQMKESLKAKKFLVVLDDVWNDNYNKWDDLRNLFVQGDLGSKIIVTTHKENVASMMGGGEINVGTLSSEVSWALFKRHSLENGDPEEHPKCEKIGRKISHKCKGLPLALKTLAGILRYKSEVHEWRDILRSKIWEIPNGLNGILPELMLSYNDFPVNLKKCFAYCAIYPKDYRF</sequence>
<evidence type="ECO:0000256" key="3">
    <source>
        <dbReference type="ARBA" id="ARBA00023054"/>
    </source>
</evidence>
<dbReference type="PANTHER" id="PTHR23155">
    <property type="entry name" value="DISEASE RESISTANCE PROTEIN RP"/>
    <property type="match status" value="1"/>
</dbReference>
<dbReference type="EMBL" id="RXGB01000035">
    <property type="protein sequence ID" value="TMX05630.1"/>
    <property type="molecule type" value="Genomic_DNA"/>
</dbReference>
<dbReference type="InterPro" id="IPR042197">
    <property type="entry name" value="Apaf_helical"/>
</dbReference>
<dbReference type="GO" id="GO:0016020">
    <property type="term" value="C:membrane"/>
    <property type="evidence" value="ECO:0007669"/>
    <property type="project" value="UniProtKB-SubCell"/>
</dbReference>
<keyword evidence="4" id="KW-0472">Membrane</keyword>
<comment type="subcellular location">
    <subcellularLocation>
        <location evidence="1">Membrane</location>
        <topology evidence="1">Peripheral membrane protein</topology>
    </subcellularLocation>
</comment>
<evidence type="ECO:0000256" key="4">
    <source>
        <dbReference type="ARBA" id="ARBA00023136"/>
    </source>
</evidence>
<dbReference type="Pfam" id="PF00931">
    <property type="entry name" value="NB-ARC"/>
    <property type="match status" value="1"/>
</dbReference>
<dbReference type="SUPFAM" id="SSF52540">
    <property type="entry name" value="P-loop containing nucleoside triphosphate hydrolases"/>
    <property type="match status" value="1"/>
</dbReference>
<dbReference type="GO" id="GO:0005524">
    <property type="term" value="F:ATP binding"/>
    <property type="evidence" value="ECO:0007669"/>
    <property type="project" value="UniProtKB-KW"/>
</dbReference>
<dbReference type="InterPro" id="IPR002182">
    <property type="entry name" value="NB-ARC"/>
</dbReference>
<evidence type="ECO:0000259" key="5">
    <source>
        <dbReference type="Pfam" id="PF00931"/>
    </source>
</evidence>
<reference evidence="6" key="1">
    <citation type="submission" date="2019-05" db="EMBL/GenBank/DDBJ databases">
        <title>The de novo reference genome and transcriptome assemblies of the wild tomato species Solanum chilense.</title>
        <authorList>
            <person name="Stam R."/>
            <person name="Nosenko T."/>
            <person name="Hoerger A.C."/>
            <person name="Stephan W."/>
            <person name="Seidel M.A."/>
            <person name="Kuhn J.M.M."/>
            <person name="Haberer G."/>
            <person name="Tellier A."/>
        </authorList>
    </citation>
    <scope>NUCLEOTIDE SEQUENCE</scope>
    <source>
        <tissue evidence="6">Mature leaves</tissue>
    </source>
</reference>
<dbReference type="GO" id="GO:0043531">
    <property type="term" value="F:ADP binding"/>
    <property type="evidence" value="ECO:0007669"/>
    <property type="project" value="InterPro"/>
</dbReference>
<name>A0A6N2CLK0_SOLCI</name>
<dbReference type="Gene3D" id="1.10.8.430">
    <property type="entry name" value="Helical domain of apoptotic protease-activating factors"/>
    <property type="match status" value="1"/>
</dbReference>
<proteinExistence type="predicted"/>
<keyword evidence="2" id="KW-0433">Leucine-rich repeat</keyword>
<evidence type="ECO:0000313" key="6">
    <source>
        <dbReference type="EMBL" id="TMX05630.1"/>
    </source>
</evidence>
<feature type="domain" description="NB-ARC" evidence="5">
    <location>
        <begin position="31"/>
        <end position="123"/>
    </location>
</feature>
<evidence type="ECO:0000256" key="1">
    <source>
        <dbReference type="ARBA" id="ARBA00004170"/>
    </source>
</evidence>
<organism evidence="6">
    <name type="scientific">Solanum chilense</name>
    <name type="common">Tomato</name>
    <name type="synonym">Lycopersicon chilense</name>
    <dbReference type="NCBI Taxonomy" id="4083"/>
    <lineage>
        <taxon>Eukaryota</taxon>
        <taxon>Viridiplantae</taxon>
        <taxon>Streptophyta</taxon>
        <taxon>Embryophyta</taxon>
        <taxon>Tracheophyta</taxon>
        <taxon>Spermatophyta</taxon>
        <taxon>Magnoliopsida</taxon>
        <taxon>eudicotyledons</taxon>
        <taxon>Gunneridae</taxon>
        <taxon>Pentapetalae</taxon>
        <taxon>asterids</taxon>
        <taxon>lamiids</taxon>
        <taxon>Solanales</taxon>
        <taxon>Solanaceae</taxon>
        <taxon>Solanoideae</taxon>
        <taxon>Solaneae</taxon>
        <taxon>Solanum</taxon>
        <taxon>Solanum subgen. Lycopersicon</taxon>
    </lineage>
</organism>
<dbReference type="GO" id="GO:0098542">
    <property type="term" value="P:defense response to other organism"/>
    <property type="evidence" value="ECO:0007669"/>
    <property type="project" value="TreeGrafter"/>
</dbReference>
<protein>
    <recommendedName>
        <fullName evidence="5">NB-ARC domain-containing protein</fullName>
    </recommendedName>
</protein>
<evidence type="ECO:0000256" key="2">
    <source>
        <dbReference type="ARBA" id="ARBA00022614"/>
    </source>
</evidence>
<comment type="caution">
    <text evidence="6">The sequence shown here is derived from an EMBL/GenBank/DDBJ whole genome shotgun (WGS) entry which is preliminary data.</text>
</comment>
<dbReference type="PANTHER" id="PTHR23155:SF1221">
    <property type="entry name" value="OS11G0481150 PROTEIN"/>
    <property type="match status" value="1"/>
</dbReference>
<keyword evidence="3" id="KW-0175">Coiled coil</keyword>
<dbReference type="InterPro" id="IPR027417">
    <property type="entry name" value="P-loop_NTPase"/>
</dbReference>